<evidence type="ECO:0000313" key="3">
    <source>
        <dbReference type="Proteomes" id="UP001499930"/>
    </source>
</evidence>
<dbReference type="Proteomes" id="UP001499930">
    <property type="component" value="Unassembled WGS sequence"/>
</dbReference>
<gene>
    <name evidence="2" type="ORF">GCM10017559_17490</name>
</gene>
<evidence type="ECO:0000313" key="2">
    <source>
        <dbReference type="EMBL" id="GAA2997431.1"/>
    </source>
</evidence>
<name>A0ABN3XWA3_9ACTN</name>
<dbReference type="EMBL" id="BAAAWD010000006">
    <property type="protein sequence ID" value="GAA2997431.1"/>
    <property type="molecule type" value="Genomic_DNA"/>
</dbReference>
<reference evidence="2 3" key="1">
    <citation type="journal article" date="2019" name="Int. J. Syst. Evol. Microbiol.">
        <title>The Global Catalogue of Microorganisms (GCM) 10K type strain sequencing project: providing services to taxonomists for standard genome sequencing and annotation.</title>
        <authorList>
            <consortium name="The Broad Institute Genomics Platform"/>
            <consortium name="The Broad Institute Genome Sequencing Center for Infectious Disease"/>
            <person name="Wu L."/>
            <person name="Ma J."/>
        </authorList>
    </citation>
    <scope>NUCLEOTIDE SEQUENCE [LARGE SCALE GENOMIC DNA]</scope>
    <source>
        <strain evidence="2 3">JCM 3106</strain>
    </source>
</reference>
<evidence type="ECO:0000256" key="1">
    <source>
        <dbReference type="SAM" id="MobiDB-lite"/>
    </source>
</evidence>
<protein>
    <submittedName>
        <fullName evidence="2">Uncharacterized protein</fullName>
    </submittedName>
</protein>
<feature type="region of interest" description="Disordered" evidence="1">
    <location>
        <begin position="1"/>
        <end position="37"/>
    </location>
</feature>
<organism evidence="2 3">
    <name type="scientific">Streptosporangium longisporum</name>
    <dbReference type="NCBI Taxonomy" id="46187"/>
    <lineage>
        <taxon>Bacteria</taxon>
        <taxon>Bacillati</taxon>
        <taxon>Actinomycetota</taxon>
        <taxon>Actinomycetes</taxon>
        <taxon>Streptosporangiales</taxon>
        <taxon>Streptosporangiaceae</taxon>
        <taxon>Streptosporangium</taxon>
    </lineage>
</organism>
<sequence length="172" mass="17978">MLGRGHGPLDRGPGQQRGLPAEHLAAPPDRDQGPRLVGQLHVTGYPDLLVGVERDRDDLAVDVQDPEPGLGPGVDRAAGAGEPVQRGAEPVQAVPGAGGEVRPGPGDHLFQLGAGAVRPYPLGLQPGTRGVHVPQHGEREQALVLERGGHRPHGQDDVLVTVADREEFPATL</sequence>
<comment type="caution">
    <text evidence="2">The sequence shown here is derived from an EMBL/GenBank/DDBJ whole genome shotgun (WGS) entry which is preliminary data.</text>
</comment>
<proteinExistence type="predicted"/>
<accession>A0ABN3XWA3</accession>
<feature type="region of interest" description="Disordered" evidence="1">
    <location>
        <begin position="62"/>
        <end position="106"/>
    </location>
</feature>
<keyword evidence="3" id="KW-1185">Reference proteome</keyword>